<gene>
    <name evidence="1" type="ORF">ALO40_00876</name>
</gene>
<dbReference type="Proteomes" id="UP000050317">
    <property type="component" value="Unassembled WGS sequence"/>
</dbReference>
<reference evidence="1 2" key="1">
    <citation type="submission" date="2015-09" db="EMBL/GenBank/DDBJ databases">
        <title>Genome announcement of multiple Pseudomonas syringae strains.</title>
        <authorList>
            <person name="Thakur S."/>
            <person name="Wang P.W."/>
            <person name="Gong Y."/>
            <person name="Weir B.S."/>
            <person name="Guttman D.S."/>
        </authorList>
    </citation>
    <scope>NUCLEOTIDE SEQUENCE [LARGE SCALE GENOMIC DNA]</scope>
    <source>
        <strain evidence="1 2">ICMP3963</strain>
    </source>
</reference>
<evidence type="ECO:0000313" key="2">
    <source>
        <dbReference type="Proteomes" id="UP000050317"/>
    </source>
</evidence>
<proteinExistence type="predicted"/>
<dbReference type="RefSeq" id="WP_145915222.1">
    <property type="nucleotide sequence ID" value="NZ_JYHK01000105.1"/>
</dbReference>
<protein>
    <submittedName>
        <fullName evidence="1">Uncharacterized protein</fullName>
    </submittedName>
</protein>
<dbReference type="EMBL" id="LJRR01000339">
    <property type="protein sequence ID" value="KPZ11999.1"/>
    <property type="molecule type" value="Genomic_DNA"/>
</dbReference>
<dbReference type="PATRIC" id="fig|251703.9.peg.1198"/>
<sequence>MKSNVISFTGCALSRPETMKKESLPSEVIQAMSHDWGVLVDAYLVNAARIGNRFAAIVFCDRSGMVSDGMTVATQPVHQIATRGAFKLLQTLDRADHYVLVTEHDEGVAT</sequence>
<name>A0A0Q0CSF5_9PSED</name>
<organism evidence="1 2">
    <name type="scientific">Pseudomonas syringae pv. viburni</name>
    <dbReference type="NCBI Taxonomy" id="251703"/>
    <lineage>
        <taxon>Bacteria</taxon>
        <taxon>Pseudomonadati</taxon>
        <taxon>Pseudomonadota</taxon>
        <taxon>Gammaproteobacteria</taxon>
        <taxon>Pseudomonadales</taxon>
        <taxon>Pseudomonadaceae</taxon>
        <taxon>Pseudomonas</taxon>
    </lineage>
</organism>
<evidence type="ECO:0000313" key="1">
    <source>
        <dbReference type="EMBL" id="KPZ11999.1"/>
    </source>
</evidence>
<accession>A0A0Q0CSF5</accession>
<dbReference type="AlphaFoldDB" id="A0A0Q0CSF5"/>
<comment type="caution">
    <text evidence="1">The sequence shown here is derived from an EMBL/GenBank/DDBJ whole genome shotgun (WGS) entry which is preliminary data.</text>
</comment>